<keyword evidence="3" id="KW-1185">Reference proteome</keyword>
<reference evidence="2 3" key="1">
    <citation type="journal article" date="2021" name="Nat. Plants">
        <title>The Taxus genome provides insights into paclitaxel biosynthesis.</title>
        <authorList>
            <person name="Xiong X."/>
            <person name="Gou J."/>
            <person name="Liao Q."/>
            <person name="Li Y."/>
            <person name="Zhou Q."/>
            <person name="Bi G."/>
            <person name="Li C."/>
            <person name="Du R."/>
            <person name="Wang X."/>
            <person name="Sun T."/>
            <person name="Guo L."/>
            <person name="Liang H."/>
            <person name="Lu P."/>
            <person name="Wu Y."/>
            <person name="Zhang Z."/>
            <person name="Ro D.K."/>
            <person name="Shang Y."/>
            <person name="Huang S."/>
            <person name="Yan J."/>
        </authorList>
    </citation>
    <scope>NUCLEOTIDE SEQUENCE [LARGE SCALE GENOMIC DNA]</scope>
    <source>
        <strain evidence="2">Ta-2019</strain>
    </source>
</reference>
<proteinExistence type="predicted"/>
<organism evidence="2 3">
    <name type="scientific">Taxus chinensis</name>
    <name type="common">Chinese yew</name>
    <name type="synonym">Taxus wallichiana var. chinensis</name>
    <dbReference type="NCBI Taxonomy" id="29808"/>
    <lineage>
        <taxon>Eukaryota</taxon>
        <taxon>Viridiplantae</taxon>
        <taxon>Streptophyta</taxon>
        <taxon>Embryophyta</taxon>
        <taxon>Tracheophyta</taxon>
        <taxon>Spermatophyta</taxon>
        <taxon>Pinopsida</taxon>
        <taxon>Pinidae</taxon>
        <taxon>Conifers II</taxon>
        <taxon>Cupressales</taxon>
        <taxon>Taxaceae</taxon>
        <taxon>Taxus</taxon>
    </lineage>
</organism>
<protein>
    <submittedName>
        <fullName evidence="2">Uncharacterized protein</fullName>
    </submittedName>
</protein>
<accession>A0AA38FS96</accession>
<name>A0AA38FS96_TAXCH</name>
<feature type="region of interest" description="Disordered" evidence="1">
    <location>
        <begin position="69"/>
        <end position="96"/>
    </location>
</feature>
<comment type="caution">
    <text evidence="2">The sequence shown here is derived from an EMBL/GenBank/DDBJ whole genome shotgun (WGS) entry which is preliminary data.</text>
</comment>
<evidence type="ECO:0000313" key="2">
    <source>
        <dbReference type="EMBL" id="KAH9309510.1"/>
    </source>
</evidence>
<sequence length="145" mass="15633">KSSSSYPAHVDGCPHLFQYQLSVDIMRHLDGYAWNMVRGLAFCVFKAYATKKISLVYILYNSYRKENMEHPPKNKGIGSSDHFQEPSKRSIQTQKSPLQFPISTMASAKSLAAHIAIYLLAALGSQAAGPAAAPAAPIAAAPAPA</sequence>
<feature type="non-terminal residue" evidence="2">
    <location>
        <position position="1"/>
    </location>
</feature>
<dbReference type="AlphaFoldDB" id="A0AA38FS96"/>
<feature type="non-terminal residue" evidence="2">
    <location>
        <position position="145"/>
    </location>
</feature>
<dbReference type="Proteomes" id="UP000824469">
    <property type="component" value="Unassembled WGS sequence"/>
</dbReference>
<evidence type="ECO:0000313" key="3">
    <source>
        <dbReference type="Proteomes" id="UP000824469"/>
    </source>
</evidence>
<dbReference type="EMBL" id="JAHRHJ020000007">
    <property type="protein sequence ID" value="KAH9309510.1"/>
    <property type="molecule type" value="Genomic_DNA"/>
</dbReference>
<evidence type="ECO:0000256" key="1">
    <source>
        <dbReference type="SAM" id="MobiDB-lite"/>
    </source>
</evidence>
<gene>
    <name evidence="2" type="ORF">KI387_037421</name>
</gene>